<evidence type="ECO:0000313" key="8">
    <source>
        <dbReference type="EMBL" id="ARN19320.1"/>
    </source>
</evidence>
<protein>
    <recommendedName>
        <fullName evidence="10">Flagellar biosynthetic protein FliQ</fullName>
    </recommendedName>
</protein>
<feature type="transmembrane region" description="Helical" evidence="7">
    <location>
        <begin position="16"/>
        <end position="38"/>
    </location>
</feature>
<evidence type="ECO:0000256" key="7">
    <source>
        <dbReference type="SAM" id="Phobius"/>
    </source>
</evidence>
<keyword evidence="4 7" id="KW-0812">Transmembrane</keyword>
<evidence type="ECO:0000256" key="5">
    <source>
        <dbReference type="ARBA" id="ARBA00022989"/>
    </source>
</evidence>
<comment type="subcellular location">
    <subcellularLocation>
        <location evidence="1">Cell membrane</location>
        <topology evidence="1">Multi-pass membrane protein</topology>
    </subcellularLocation>
</comment>
<organism evidence="8 9">
    <name type="scientific">Piscinibacter gummiphilus</name>
    <dbReference type="NCBI Taxonomy" id="946333"/>
    <lineage>
        <taxon>Bacteria</taxon>
        <taxon>Pseudomonadati</taxon>
        <taxon>Pseudomonadota</taxon>
        <taxon>Betaproteobacteria</taxon>
        <taxon>Burkholderiales</taxon>
        <taxon>Sphaerotilaceae</taxon>
        <taxon>Piscinibacter</taxon>
    </lineage>
</organism>
<evidence type="ECO:0000313" key="9">
    <source>
        <dbReference type="Proteomes" id="UP000193427"/>
    </source>
</evidence>
<dbReference type="AlphaFoldDB" id="A0A1W6L571"/>
<keyword evidence="5 7" id="KW-1133">Transmembrane helix</keyword>
<dbReference type="RefSeq" id="WP_085749578.1">
    <property type="nucleotide sequence ID" value="NZ_BSPR01000002.1"/>
</dbReference>
<evidence type="ECO:0000256" key="2">
    <source>
        <dbReference type="ARBA" id="ARBA00006156"/>
    </source>
</evidence>
<evidence type="ECO:0000256" key="1">
    <source>
        <dbReference type="ARBA" id="ARBA00004651"/>
    </source>
</evidence>
<feature type="transmembrane region" description="Helical" evidence="7">
    <location>
        <begin position="50"/>
        <end position="70"/>
    </location>
</feature>
<name>A0A1W6L571_9BURK</name>
<dbReference type="PIRSF" id="PIRSF004669">
    <property type="entry name" value="FliQ"/>
    <property type="match status" value="1"/>
</dbReference>
<keyword evidence="6 7" id="KW-0472">Membrane</keyword>
<dbReference type="PANTHER" id="PTHR34040">
    <property type="entry name" value="FLAGELLAR BIOSYNTHETIC PROTEIN FLIQ"/>
    <property type="match status" value="1"/>
</dbReference>
<dbReference type="OrthoDB" id="9806440at2"/>
<evidence type="ECO:0008006" key="10">
    <source>
        <dbReference type="Google" id="ProtNLM"/>
    </source>
</evidence>
<comment type="similarity">
    <text evidence="2">Belongs to the FliQ/MopD/SpaQ family.</text>
</comment>
<evidence type="ECO:0000256" key="4">
    <source>
        <dbReference type="ARBA" id="ARBA00022692"/>
    </source>
</evidence>
<dbReference type="Proteomes" id="UP000193427">
    <property type="component" value="Chromosome"/>
</dbReference>
<keyword evidence="3" id="KW-1003">Cell membrane</keyword>
<proteinExistence type="inferred from homology"/>
<dbReference type="PANTHER" id="PTHR34040:SF2">
    <property type="entry name" value="FLAGELLAR BIOSYNTHETIC PROTEIN FLIQ"/>
    <property type="match status" value="1"/>
</dbReference>
<reference evidence="8 9" key="1">
    <citation type="submission" date="2016-04" db="EMBL/GenBank/DDBJ databases">
        <title>Complete genome sequence of natural rubber-degrading, novel Gram-negative bacterium, Rhizobacter gummiphilus strain NS21.</title>
        <authorList>
            <person name="Tabata M."/>
            <person name="Kasai D."/>
            <person name="Fukuda M."/>
        </authorList>
    </citation>
    <scope>NUCLEOTIDE SEQUENCE [LARGE SCALE GENOMIC DNA]</scope>
    <source>
        <strain evidence="8 9">NS21</strain>
    </source>
</reference>
<evidence type="ECO:0000256" key="6">
    <source>
        <dbReference type="ARBA" id="ARBA00023136"/>
    </source>
</evidence>
<dbReference type="KEGG" id="rgu:A4W93_05025"/>
<dbReference type="PRINTS" id="PR00952">
    <property type="entry name" value="TYPE3IMQPROT"/>
</dbReference>
<dbReference type="InterPro" id="IPR002191">
    <property type="entry name" value="Bac_export_3"/>
</dbReference>
<dbReference type="GO" id="GO:0005886">
    <property type="term" value="C:plasma membrane"/>
    <property type="evidence" value="ECO:0007669"/>
    <property type="project" value="UniProtKB-SubCell"/>
</dbReference>
<gene>
    <name evidence="8" type="ORF">A4W93_05025</name>
</gene>
<dbReference type="EMBL" id="CP015118">
    <property type="protein sequence ID" value="ARN19320.1"/>
    <property type="molecule type" value="Genomic_DNA"/>
</dbReference>
<accession>A0A1W6L571</accession>
<dbReference type="GO" id="GO:0009306">
    <property type="term" value="P:protein secretion"/>
    <property type="evidence" value="ECO:0007669"/>
    <property type="project" value="InterPro"/>
</dbReference>
<sequence length="88" mass="9296">MTPDTALQLLSDLFKLGLLLCAPLLAVILVVGLVVSVLQVVTQVQDPSVAFVPKLVLFVGALILLGPWMLNRLTSYAGNLLARLGSLA</sequence>
<keyword evidence="9" id="KW-1185">Reference proteome</keyword>
<dbReference type="STRING" id="946333.A4W93_05025"/>
<evidence type="ECO:0000256" key="3">
    <source>
        <dbReference type="ARBA" id="ARBA00022475"/>
    </source>
</evidence>
<dbReference type="Pfam" id="PF01313">
    <property type="entry name" value="Bac_export_3"/>
    <property type="match status" value="1"/>
</dbReference>